<evidence type="ECO:0000256" key="6">
    <source>
        <dbReference type="ARBA" id="ARBA00047942"/>
    </source>
</evidence>
<protein>
    <recommendedName>
        <fullName evidence="2 7">Site-specific DNA-methyltransferase (adenine-specific)</fullName>
        <ecNumber evidence="2 7">2.1.1.72</ecNumber>
    </recommendedName>
</protein>
<keyword evidence="4 7" id="KW-0808">Transferase</keyword>
<keyword evidence="5 7" id="KW-0949">S-adenosyl-L-methionine</keyword>
<evidence type="ECO:0000256" key="4">
    <source>
        <dbReference type="ARBA" id="ARBA00022679"/>
    </source>
</evidence>
<dbReference type="NCBIfam" id="TIGR00571">
    <property type="entry name" value="dam"/>
    <property type="match status" value="1"/>
</dbReference>
<gene>
    <name evidence="8" type="ORF">H8S61_04285</name>
</gene>
<evidence type="ECO:0000256" key="5">
    <source>
        <dbReference type="ARBA" id="ARBA00022691"/>
    </source>
</evidence>
<dbReference type="Proteomes" id="UP000622448">
    <property type="component" value="Unassembled WGS sequence"/>
</dbReference>
<name>A0ABR7BQP2_9ACTN</name>
<evidence type="ECO:0000256" key="1">
    <source>
        <dbReference type="ARBA" id="ARBA00006594"/>
    </source>
</evidence>
<comment type="similarity">
    <text evidence="1 7">Belongs to the N(4)/N(6)-methyltransferase family.</text>
</comment>
<reference evidence="8 9" key="1">
    <citation type="submission" date="2020-08" db="EMBL/GenBank/DDBJ databases">
        <title>Genome public.</title>
        <authorList>
            <person name="Liu C."/>
            <person name="Sun Q."/>
        </authorList>
    </citation>
    <scope>NUCLEOTIDE SEQUENCE [LARGE SCALE GENOMIC DNA]</scope>
    <source>
        <strain evidence="8 9">NSJ-70</strain>
    </source>
</reference>
<dbReference type="EMBL" id="JACOOA010000001">
    <property type="protein sequence ID" value="MBC5583410.1"/>
    <property type="molecule type" value="Genomic_DNA"/>
</dbReference>
<evidence type="ECO:0000313" key="9">
    <source>
        <dbReference type="Proteomes" id="UP000622448"/>
    </source>
</evidence>
<dbReference type="SUPFAM" id="SSF53335">
    <property type="entry name" value="S-adenosyl-L-methionine-dependent methyltransferases"/>
    <property type="match status" value="1"/>
</dbReference>
<sequence>MKPFLNWAGGKRWLAGNYAEYFYKIDERFIEPFVGSGAIFFAHKPQNAILSDSNERLIETYKAIRDDYANVLRHLKIHDANHCKEYYYSLRKRNCTKPYTRAAQFIYLNRTCFNGLYRVNQNGIFNVPIGTKKSVIQYDDDFRLWSDALKNTCLYVQDFEQTILMAKKGDFIYADPPYTVRHNNNGFLKYNEHIFSWSDQERLAHILNEANEKGVRILVSNADHESIRSLYENDGWIIDKVKRFSGIAAASNNRKGITEILIRNYELDEGVNTDE</sequence>
<dbReference type="RefSeq" id="WP_186938048.1">
    <property type="nucleotide sequence ID" value="NZ_JACOOA010000001.1"/>
</dbReference>
<dbReference type="Gene3D" id="3.40.50.150">
    <property type="entry name" value="Vaccinia Virus protein VP39"/>
    <property type="match status" value="1"/>
</dbReference>
<dbReference type="GO" id="GO:0032259">
    <property type="term" value="P:methylation"/>
    <property type="evidence" value="ECO:0007669"/>
    <property type="project" value="UniProtKB-KW"/>
</dbReference>
<dbReference type="InterPro" id="IPR023095">
    <property type="entry name" value="Ade_MeTrfase_dom_2"/>
</dbReference>
<dbReference type="Gene3D" id="1.10.1020.10">
    <property type="entry name" value="Adenine-specific Methyltransferase, Domain 2"/>
    <property type="match status" value="1"/>
</dbReference>
<proteinExistence type="inferred from homology"/>
<dbReference type="InterPro" id="IPR012263">
    <property type="entry name" value="M_m6A_EcoRV"/>
</dbReference>
<evidence type="ECO:0000256" key="3">
    <source>
        <dbReference type="ARBA" id="ARBA00022603"/>
    </source>
</evidence>
<dbReference type="PRINTS" id="PR00505">
    <property type="entry name" value="D12N6MTFRASE"/>
</dbReference>
<dbReference type="PANTHER" id="PTHR30481:SF3">
    <property type="entry name" value="DNA ADENINE METHYLASE"/>
    <property type="match status" value="1"/>
</dbReference>
<evidence type="ECO:0000256" key="7">
    <source>
        <dbReference type="RuleBase" id="RU361257"/>
    </source>
</evidence>
<dbReference type="InterPro" id="IPR012327">
    <property type="entry name" value="MeTrfase_D12"/>
</dbReference>
<dbReference type="PROSITE" id="PS00092">
    <property type="entry name" value="N6_MTASE"/>
    <property type="match status" value="1"/>
</dbReference>
<comment type="catalytic activity">
    <reaction evidence="6 7">
        <text>a 2'-deoxyadenosine in DNA + S-adenosyl-L-methionine = an N(6)-methyl-2'-deoxyadenosine in DNA + S-adenosyl-L-homocysteine + H(+)</text>
        <dbReference type="Rhea" id="RHEA:15197"/>
        <dbReference type="Rhea" id="RHEA-COMP:12418"/>
        <dbReference type="Rhea" id="RHEA-COMP:12419"/>
        <dbReference type="ChEBI" id="CHEBI:15378"/>
        <dbReference type="ChEBI" id="CHEBI:57856"/>
        <dbReference type="ChEBI" id="CHEBI:59789"/>
        <dbReference type="ChEBI" id="CHEBI:90615"/>
        <dbReference type="ChEBI" id="CHEBI:90616"/>
        <dbReference type="EC" id="2.1.1.72"/>
    </reaction>
</comment>
<accession>A0ABR7BQP2</accession>
<organism evidence="8 9">
    <name type="scientific">Eggerthella hominis</name>
    <dbReference type="NCBI Taxonomy" id="2763043"/>
    <lineage>
        <taxon>Bacteria</taxon>
        <taxon>Bacillati</taxon>
        <taxon>Actinomycetota</taxon>
        <taxon>Coriobacteriia</taxon>
        <taxon>Eggerthellales</taxon>
        <taxon>Eggerthellaceae</taxon>
        <taxon>Eggerthella</taxon>
    </lineage>
</organism>
<comment type="caution">
    <text evidence="8">The sequence shown here is derived from an EMBL/GenBank/DDBJ whole genome shotgun (WGS) entry which is preliminary data.</text>
</comment>
<dbReference type="InterPro" id="IPR002052">
    <property type="entry name" value="DNA_methylase_N6_adenine_CS"/>
</dbReference>
<evidence type="ECO:0000256" key="2">
    <source>
        <dbReference type="ARBA" id="ARBA00011900"/>
    </source>
</evidence>
<dbReference type="PIRSF" id="PIRSF000398">
    <property type="entry name" value="M_m6A_EcoRV"/>
    <property type="match status" value="1"/>
</dbReference>
<dbReference type="PANTHER" id="PTHR30481">
    <property type="entry name" value="DNA ADENINE METHYLASE"/>
    <property type="match status" value="1"/>
</dbReference>
<dbReference type="InterPro" id="IPR029063">
    <property type="entry name" value="SAM-dependent_MTases_sf"/>
</dbReference>
<keyword evidence="3 7" id="KW-0489">Methyltransferase</keyword>
<dbReference type="GO" id="GO:0009007">
    <property type="term" value="F:site-specific DNA-methyltransferase (adenine-specific) activity"/>
    <property type="evidence" value="ECO:0007669"/>
    <property type="project" value="UniProtKB-EC"/>
</dbReference>
<evidence type="ECO:0000313" key="8">
    <source>
        <dbReference type="EMBL" id="MBC5583410.1"/>
    </source>
</evidence>
<dbReference type="EC" id="2.1.1.72" evidence="2 7"/>
<keyword evidence="9" id="KW-1185">Reference proteome</keyword>
<dbReference type="Pfam" id="PF02086">
    <property type="entry name" value="MethyltransfD12"/>
    <property type="match status" value="1"/>
</dbReference>